<accession>A0A4R4RMG6</accession>
<evidence type="ECO:0000256" key="1">
    <source>
        <dbReference type="SAM" id="SignalP"/>
    </source>
</evidence>
<dbReference type="EMBL" id="SMKL01000026">
    <property type="protein sequence ID" value="TDC50938.1"/>
    <property type="molecule type" value="Genomic_DNA"/>
</dbReference>
<proteinExistence type="predicted"/>
<dbReference type="AlphaFoldDB" id="A0A4R4RMG6"/>
<feature type="chain" id="PRO_5038531339" evidence="1">
    <location>
        <begin position="35"/>
        <end position="208"/>
    </location>
</feature>
<protein>
    <submittedName>
        <fullName evidence="2">Uncharacterized protein</fullName>
    </submittedName>
</protein>
<dbReference type="RefSeq" id="WP_131983216.1">
    <property type="nucleotide sequence ID" value="NZ_SMKL01000026.1"/>
</dbReference>
<gene>
    <name evidence="2" type="ORF">E1212_13420</name>
</gene>
<dbReference type="OrthoDB" id="3830242at2"/>
<name>A0A4R4RMG6_9ACTN</name>
<reference evidence="2 3" key="1">
    <citation type="submission" date="2019-02" db="EMBL/GenBank/DDBJ databases">
        <title>Draft genome sequences of novel Actinobacteria.</title>
        <authorList>
            <person name="Sahin N."/>
            <person name="Ay H."/>
            <person name="Saygin H."/>
        </authorList>
    </citation>
    <scope>NUCLEOTIDE SEQUENCE [LARGE SCALE GENOMIC DNA]</scope>
    <source>
        <strain evidence="2 3">KC603</strain>
    </source>
</reference>
<keyword evidence="3" id="KW-1185">Reference proteome</keyword>
<comment type="caution">
    <text evidence="2">The sequence shown here is derived from an EMBL/GenBank/DDBJ whole genome shotgun (WGS) entry which is preliminary data.</text>
</comment>
<organism evidence="2 3">
    <name type="scientific">Jiangella ureilytica</name>
    <dbReference type="NCBI Taxonomy" id="2530374"/>
    <lineage>
        <taxon>Bacteria</taxon>
        <taxon>Bacillati</taxon>
        <taxon>Actinomycetota</taxon>
        <taxon>Actinomycetes</taxon>
        <taxon>Jiangellales</taxon>
        <taxon>Jiangellaceae</taxon>
        <taxon>Jiangella</taxon>
    </lineage>
</organism>
<evidence type="ECO:0000313" key="2">
    <source>
        <dbReference type="EMBL" id="TDC50938.1"/>
    </source>
</evidence>
<evidence type="ECO:0000313" key="3">
    <source>
        <dbReference type="Proteomes" id="UP000295621"/>
    </source>
</evidence>
<sequence>MTRAGWWRRNRWGLVALPVAAAAALAAASYRVEAQWWLEKPRDLQHATQGEWVTFSSSQYDRTGDVPFSVRVRLDGVRPAEELFGPVSDDYELDPPEGVQAIAVDLELAAPPDVPLTSCDLVVRDTDGVEYDYQIASPSIENQATSPCVPPDARGPELDLIEGLDPDTGPRRPDEWRVSPVVLLPEGVEVAEVVLSWGPPDGLLITVS</sequence>
<feature type="signal peptide" evidence="1">
    <location>
        <begin position="1"/>
        <end position="34"/>
    </location>
</feature>
<keyword evidence="1" id="KW-0732">Signal</keyword>
<dbReference type="Proteomes" id="UP000295621">
    <property type="component" value="Unassembled WGS sequence"/>
</dbReference>